<keyword evidence="3" id="KW-0808">Transferase</keyword>
<dbReference type="InterPro" id="IPR050275">
    <property type="entry name" value="PGM_Phosphatase"/>
</dbReference>
<dbReference type="PANTHER" id="PTHR48100">
    <property type="entry name" value="BROAD-SPECIFICITY PHOSPHATASE YOR283W-RELATED"/>
    <property type="match status" value="1"/>
</dbReference>
<keyword evidence="3" id="KW-0012">Acyltransferase</keyword>
<feature type="binding site" evidence="1">
    <location>
        <position position="58"/>
    </location>
    <ligand>
        <name>substrate</name>
    </ligand>
</feature>
<name>A0A9D1Z379_9FIRM</name>
<reference evidence="3" key="2">
    <citation type="submission" date="2021-04" db="EMBL/GenBank/DDBJ databases">
        <authorList>
            <person name="Gilroy R."/>
        </authorList>
    </citation>
    <scope>NUCLEOTIDE SEQUENCE</scope>
    <source>
        <strain evidence="3">CHK33-7979</strain>
    </source>
</reference>
<dbReference type="CDD" id="cd07067">
    <property type="entry name" value="HP_PGM_like"/>
    <property type="match status" value="1"/>
</dbReference>
<comment type="caution">
    <text evidence="3">The sequence shown here is derived from an EMBL/GenBank/DDBJ whole genome shotgun (WGS) entry which is preliminary data.</text>
</comment>
<reference evidence="3" key="1">
    <citation type="journal article" date="2021" name="PeerJ">
        <title>Extensive microbial diversity within the chicken gut microbiome revealed by metagenomics and culture.</title>
        <authorList>
            <person name="Gilroy R."/>
            <person name="Ravi A."/>
            <person name="Getino M."/>
            <person name="Pursley I."/>
            <person name="Horton D.L."/>
            <person name="Alikhan N.F."/>
            <person name="Baker D."/>
            <person name="Gharbi K."/>
            <person name="Hall N."/>
            <person name="Watson M."/>
            <person name="Adriaenssens E.M."/>
            <person name="Foster-Nyarko E."/>
            <person name="Jarju S."/>
            <person name="Secka A."/>
            <person name="Antonio M."/>
            <person name="Oren A."/>
            <person name="Chaudhuri R.R."/>
            <person name="La Ragione R."/>
            <person name="Hildebrand F."/>
            <person name="Pallen M.J."/>
        </authorList>
    </citation>
    <scope>NUCLEOTIDE SEQUENCE</scope>
    <source>
        <strain evidence="3">CHK33-7979</strain>
    </source>
</reference>
<dbReference type="InterPro" id="IPR000182">
    <property type="entry name" value="GNAT_dom"/>
</dbReference>
<dbReference type="InterPro" id="IPR016181">
    <property type="entry name" value="Acyl_CoA_acyltransferase"/>
</dbReference>
<dbReference type="SMART" id="SM00855">
    <property type="entry name" value="PGAM"/>
    <property type="match status" value="1"/>
</dbReference>
<evidence type="ECO:0000259" key="2">
    <source>
        <dbReference type="PROSITE" id="PS51186"/>
    </source>
</evidence>
<accession>A0A9D1Z379</accession>
<dbReference type="Proteomes" id="UP000886824">
    <property type="component" value="Unassembled WGS sequence"/>
</dbReference>
<dbReference type="Gene3D" id="3.40.630.30">
    <property type="match status" value="1"/>
</dbReference>
<dbReference type="PANTHER" id="PTHR48100:SF1">
    <property type="entry name" value="HISTIDINE PHOSPHATASE FAMILY PROTEIN-RELATED"/>
    <property type="match status" value="1"/>
</dbReference>
<dbReference type="GO" id="GO:0016747">
    <property type="term" value="F:acyltransferase activity, transferring groups other than amino-acyl groups"/>
    <property type="evidence" value="ECO:0007669"/>
    <property type="project" value="InterPro"/>
</dbReference>
<dbReference type="EMBL" id="DXCX01000039">
    <property type="protein sequence ID" value="HIY73098.1"/>
    <property type="molecule type" value="Genomic_DNA"/>
</dbReference>
<dbReference type="GO" id="GO:0016791">
    <property type="term" value="F:phosphatase activity"/>
    <property type="evidence" value="ECO:0007669"/>
    <property type="project" value="TreeGrafter"/>
</dbReference>
<sequence length="384" mass="44071">MTKIYLVRHAEAEGNLYRRIHGQYDSLVTDNGYRQIAALAHRFEGIHVDAVYSSDLFRTRTTAKAIYQPKGLTLTTRKSLREVAMGVWEDRTWGEVARTDAQQLAWFNATDRRWKVEGGESFEELRDRLSAAIRQIARNHPNETVAVVSHGTAIRNTLAVFQGMSIEESAGLPHSDNTAVSLLEFDGDTVRVVFHDDASHLPEEISTFAKQRWWKQDTGSLADANMWFRPLDMEREDDFYRQCRGEAWLNIHGSWDNYDGDAFARDALEQWRFDHNSVICVMLGEETAGVLQLDLRRDADKGIGYIPFVYMMPTLRKRGLGVQLIGQAVSVYRPLGRDYLRLRCAPDNLVAQRFYKRYGFRKVCEATGTRVPLDIMEKYIGYGE</sequence>
<evidence type="ECO:0000313" key="4">
    <source>
        <dbReference type="Proteomes" id="UP000886824"/>
    </source>
</evidence>
<dbReference type="PROSITE" id="PS51186">
    <property type="entry name" value="GNAT"/>
    <property type="match status" value="1"/>
</dbReference>
<dbReference type="EC" id="2.3.1.-" evidence="3"/>
<dbReference type="SUPFAM" id="SSF55729">
    <property type="entry name" value="Acyl-CoA N-acyltransferases (Nat)"/>
    <property type="match status" value="1"/>
</dbReference>
<evidence type="ECO:0000313" key="3">
    <source>
        <dbReference type="EMBL" id="HIY73098.1"/>
    </source>
</evidence>
<dbReference type="AlphaFoldDB" id="A0A9D1Z379"/>
<protein>
    <submittedName>
        <fullName evidence="3">GNAT family N-acetyltransferase</fullName>
        <ecNumber evidence="3">2.3.1.-</ecNumber>
    </submittedName>
</protein>
<evidence type="ECO:0000256" key="1">
    <source>
        <dbReference type="PIRSR" id="PIRSR613078-2"/>
    </source>
</evidence>
<dbReference type="InterPro" id="IPR013078">
    <property type="entry name" value="His_Pase_superF_clade-1"/>
</dbReference>
<proteinExistence type="predicted"/>
<dbReference type="SUPFAM" id="SSF53254">
    <property type="entry name" value="Phosphoglycerate mutase-like"/>
    <property type="match status" value="1"/>
</dbReference>
<dbReference type="Pfam" id="PF00300">
    <property type="entry name" value="His_Phos_1"/>
    <property type="match status" value="1"/>
</dbReference>
<dbReference type="InterPro" id="IPR029033">
    <property type="entry name" value="His_PPase_superfam"/>
</dbReference>
<dbReference type="Pfam" id="PF00583">
    <property type="entry name" value="Acetyltransf_1"/>
    <property type="match status" value="1"/>
</dbReference>
<dbReference type="GO" id="GO:0005737">
    <property type="term" value="C:cytoplasm"/>
    <property type="evidence" value="ECO:0007669"/>
    <property type="project" value="TreeGrafter"/>
</dbReference>
<dbReference type="Gene3D" id="3.40.50.1240">
    <property type="entry name" value="Phosphoglycerate mutase-like"/>
    <property type="match status" value="1"/>
</dbReference>
<organism evidence="3 4">
    <name type="scientific">Candidatus Intestinimonas merdavium</name>
    <dbReference type="NCBI Taxonomy" id="2838622"/>
    <lineage>
        <taxon>Bacteria</taxon>
        <taxon>Bacillati</taxon>
        <taxon>Bacillota</taxon>
        <taxon>Clostridia</taxon>
        <taxon>Eubacteriales</taxon>
        <taxon>Intestinimonas</taxon>
    </lineage>
</organism>
<feature type="binding site" evidence="1">
    <location>
        <begin position="8"/>
        <end position="15"/>
    </location>
    <ligand>
        <name>substrate</name>
    </ligand>
</feature>
<gene>
    <name evidence="3" type="ORF">H9826_03845</name>
</gene>
<feature type="domain" description="N-acetyltransferase" evidence="2">
    <location>
        <begin position="226"/>
        <end position="381"/>
    </location>
</feature>